<sequence>MRAAKLTGFVAGSRFGSCQFLSTWPLSTKNSITSIAEESDRMGKSTFAALEELKTVHSKSDISALKVRLRELNIEIVDLENQADPATR</sequence>
<evidence type="ECO:0000313" key="2">
    <source>
        <dbReference type="Proteomes" id="UP001233264"/>
    </source>
</evidence>
<protein>
    <submittedName>
        <fullName evidence="1">Uncharacterized protein</fullName>
    </submittedName>
</protein>
<proteinExistence type="predicted"/>
<organism evidence="1 2">
    <name type="scientific">Sinorhizobium kummerowiae</name>
    <dbReference type="NCBI Taxonomy" id="158892"/>
    <lineage>
        <taxon>Bacteria</taxon>
        <taxon>Pseudomonadati</taxon>
        <taxon>Pseudomonadota</taxon>
        <taxon>Alphaproteobacteria</taxon>
        <taxon>Hyphomicrobiales</taxon>
        <taxon>Rhizobiaceae</taxon>
        <taxon>Sinorhizobium/Ensifer group</taxon>
        <taxon>Sinorhizobium</taxon>
    </lineage>
</organism>
<dbReference type="EMBL" id="CP120366">
    <property type="protein sequence ID" value="WHS95766.1"/>
    <property type="molecule type" value="Genomic_DNA"/>
</dbReference>
<reference evidence="1 2" key="1">
    <citation type="submission" date="2023-03" db="EMBL/GenBank/DDBJ databases">
        <authorList>
            <person name="Menendez E."/>
            <person name="Kaur S."/>
            <person name="Flores-Felix J.D."/>
            <person name="diCenzo G.C."/>
            <person name="Peix A."/>
            <person name="Velazquez E."/>
        </authorList>
    </citation>
    <scope>NUCLEOTIDE SEQUENCE [LARGE SCALE GENOMIC DNA]</scope>
    <source>
        <strain evidence="1 2">CCBAU 71714</strain>
        <plasmid evidence="1 2">pSkuCCBAU71714a</plasmid>
    </source>
</reference>
<dbReference type="Proteomes" id="UP001233264">
    <property type="component" value="Plasmid pSkuCCBAU71714a"/>
</dbReference>
<keyword evidence="1" id="KW-0614">Plasmid</keyword>
<name>A0ABY8TCZ2_9HYPH</name>
<keyword evidence="2" id="KW-1185">Reference proteome</keyword>
<evidence type="ECO:0000313" key="1">
    <source>
        <dbReference type="EMBL" id="WHS95766.1"/>
    </source>
</evidence>
<accession>A0ABY8TCZ2</accession>
<gene>
    <name evidence="1" type="ORF">PZL22_005910</name>
</gene>
<geneLocation type="plasmid" evidence="1 2">
    <name>pSkuCCBAU71714a</name>
</geneLocation>
<dbReference type="RefSeq" id="WP_127700890.1">
    <property type="nucleotide sequence ID" value="NZ_CP120366.1"/>
</dbReference>